<keyword evidence="2" id="KW-1185">Reference proteome</keyword>
<dbReference type="AlphaFoldDB" id="A0A2H6LR67"/>
<protein>
    <submittedName>
        <fullName evidence="1">Uncharacterized protein</fullName>
    </submittedName>
</protein>
<proteinExistence type="predicted"/>
<dbReference type="Proteomes" id="UP000236527">
    <property type="component" value="Unassembled WGS sequence"/>
</dbReference>
<organism evidence="1 2">
    <name type="scientific">Nostoc cycadae WK-1</name>
    <dbReference type="NCBI Taxonomy" id="1861711"/>
    <lineage>
        <taxon>Bacteria</taxon>
        <taxon>Bacillati</taxon>
        <taxon>Cyanobacteriota</taxon>
        <taxon>Cyanophyceae</taxon>
        <taxon>Nostocales</taxon>
        <taxon>Nostocaceae</taxon>
        <taxon>Nostoc</taxon>
    </lineage>
</organism>
<evidence type="ECO:0000313" key="1">
    <source>
        <dbReference type="EMBL" id="GBE95702.1"/>
    </source>
</evidence>
<comment type="caution">
    <text evidence="1">The sequence shown here is derived from an EMBL/GenBank/DDBJ whole genome shotgun (WGS) entry which is preliminary data.</text>
</comment>
<sequence length="220" mass="24394">MTQPTKAKLKNHITSKGKRLGQALNSKFGVTLADFDAAMNGNIQVAQKIGELAKQGRLSSELAPRLAQAYIEIISGSEAYNKATADILLQAGRSAIAIDKSVSQVMIANSRYGHERKELASEFYNAKLAEDNRHIYQMNLSQVRGYLDAHLIEVDRNTAMTEQFNRPEIKQIAADEQLQQRQLNEALAKGDQARYDLIPEKKYGAGIKAKILEFKAALGF</sequence>
<evidence type="ECO:0000313" key="2">
    <source>
        <dbReference type="Proteomes" id="UP000236527"/>
    </source>
</evidence>
<dbReference type="RefSeq" id="WP_103127013.1">
    <property type="nucleotide sequence ID" value="NZ_DF978459.1"/>
</dbReference>
<dbReference type="EMBL" id="BDGE01000119">
    <property type="protein sequence ID" value="GBE95702.1"/>
    <property type="molecule type" value="Genomic_DNA"/>
</dbReference>
<name>A0A2H6LR67_9NOSO</name>
<gene>
    <name evidence="1" type="ORF">NCWK1_5490</name>
</gene>
<reference evidence="2" key="1">
    <citation type="journal article" date="2018" name="Genome Announc.">
        <title>Draft Genome Sequence of the Nitrogen-Fixing and Hormogonia-Inducing Cyanobacterium Nostoc cycadae Strain WK-1, Isolated from the Coralloid Roots of Cycas revoluta.</title>
        <authorList>
            <person name="Kanesaki Y."/>
            <person name="Hirose M."/>
            <person name="Hirose Y."/>
            <person name="Fujisawa T."/>
            <person name="Nakamura Y."/>
            <person name="Watanabe S."/>
            <person name="Matsunaga S."/>
            <person name="Uchida H."/>
            <person name="Murakami A."/>
        </authorList>
    </citation>
    <scope>NUCLEOTIDE SEQUENCE [LARGE SCALE GENOMIC DNA]</scope>
    <source>
        <strain evidence="2">WK-1</strain>
    </source>
</reference>
<accession>A0A2H6LR67</accession>